<reference evidence="1 2" key="2">
    <citation type="submission" date="2024-09" db="EMBL/GenBank/DDBJ databases">
        <title>Draft genome sequence of Candidatus Magnetaquicoccaceae bacterium FCR-1.</title>
        <authorList>
            <person name="Shimoshige H."/>
            <person name="Shimamura S."/>
            <person name="Taoka A."/>
            <person name="Kobayashi H."/>
            <person name="Maekawa T."/>
        </authorList>
    </citation>
    <scope>NUCLEOTIDE SEQUENCE [LARGE SCALE GENOMIC DNA]</scope>
    <source>
        <strain evidence="1 2">FCR-1</strain>
    </source>
</reference>
<proteinExistence type="predicted"/>
<organism evidence="1 2">
    <name type="scientific">Candidatus Magnetaquiglobus chichijimensis</name>
    <dbReference type="NCBI Taxonomy" id="3141448"/>
    <lineage>
        <taxon>Bacteria</taxon>
        <taxon>Pseudomonadati</taxon>
        <taxon>Pseudomonadota</taxon>
        <taxon>Magnetococcia</taxon>
        <taxon>Magnetococcales</taxon>
        <taxon>Candidatus Magnetaquicoccaceae</taxon>
        <taxon>Candidatus Magnetaquiglobus</taxon>
    </lineage>
</organism>
<protein>
    <submittedName>
        <fullName evidence="1">Uncharacterized protein</fullName>
    </submittedName>
</protein>
<dbReference type="Proteomes" id="UP001628193">
    <property type="component" value="Unassembled WGS sequence"/>
</dbReference>
<comment type="caution">
    <text evidence="1">The sequence shown here is derived from an EMBL/GenBank/DDBJ whole genome shotgun (WGS) entry which is preliminary data.</text>
</comment>
<evidence type="ECO:0000313" key="1">
    <source>
        <dbReference type="EMBL" id="GAB0057260.1"/>
    </source>
</evidence>
<reference evidence="1 2" key="1">
    <citation type="submission" date="2024-05" db="EMBL/GenBank/DDBJ databases">
        <authorList>
            <consortium name="Candidatus Magnetaquicoccaceae bacterium FCR-1 genome sequencing consortium"/>
            <person name="Shimoshige H."/>
            <person name="Shimamura S."/>
            <person name="Taoka A."/>
            <person name="Kobayashi H."/>
            <person name="Maekawa T."/>
        </authorList>
    </citation>
    <scope>NUCLEOTIDE SEQUENCE [LARGE SCALE GENOMIC DNA]</scope>
    <source>
        <strain evidence="1 2">FCR-1</strain>
    </source>
</reference>
<sequence length="234" mass="26641">MSDPGFARLQARLQARHGERLTAAQWNRLVGVVSLEAFLARARETSLVTWLEGVDPRGDVHHLEERMRLAWIRHVERVAGWTPEAWRDAVRWWAVLPDLEVAAWRARRSGPDHAWFARLEGLERLEMPADVTDPFAWWIEAWRDHWPDGGADERTWSALTRLARQVVATLGAGEPAGSTDWIGAQPRVLLERQFRKQALRPGAVFIHLGLAALELLRLRGALCRRALFVHAEAA</sequence>
<dbReference type="RefSeq" id="WP_420904959.1">
    <property type="nucleotide sequence ID" value="NZ_BAAFGK010000004.1"/>
</dbReference>
<evidence type="ECO:0000313" key="2">
    <source>
        <dbReference type="Proteomes" id="UP001628193"/>
    </source>
</evidence>
<name>A0ABQ0C986_9PROT</name>
<accession>A0ABQ0C986</accession>
<keyword evidence="2" id="KW-1185">Reference proteome</keyword>
<dbReference type="EMBL" id="BAAFGK010000004">
    <property type="protein sequence ID" value="GAB0057260.1"/>
    <property type="molecule type" value="Genomic_DNA"/>
</dbReference>
<gene>
    <name evidence="1" type="ORF">SIID45300_01584</name>
</gene>